<proteinExistence type="predicted"/>
<gene>
    <name evidence="2" type="ORF">HTAM1171_LOCUS9872</name>
</gene>
<accession>A0A7S2MYR7</accession>
<protein>
    <submittedName>
        <fullName evidence="2">Uncharacterized protein</fullName>
    </submittedName>
</protein>
<feature type="compositionally biased region" description="Low complexity" evidence="1">
    <location>
        <begin position="26"/>
        <end position="46"/>
    </location>
</feature>
<sequence length="127" mass="13478">MFGMTGGAGAAPVPVTATNDQGGGAMQMAQMHQQMQNASASSSSIGVNHELDSSMRGDIRQRRGNFTFGLESELDQNMIDHSGGGGDATMTDNTGGDGSQEQQGMRGRIRNLGRRSLPGRFWRNDNS</sequence>
<feature type="compositionally biased region" description="Basic and acidic residues" evidence="1">
    <location>
        <begin position="49"/>
        <end position="61"/>
    </location>
</feature>
<evidence type="ECO:0000256" key="1">
    <source>
        <dbReference type="SAM" id="MobiDB-lite"/>
    </source>
</evidence>
<evidence type="ECO:0000313" key="2">
    <source>
        <dbReference type="EMBL" id="CAD9509796.1"/>
    </source>
</evidence>
<reference evidence="2" key="1">
    <citation type="submission" date="2021-01" db="EMBL/GenBank/DDBJ databases">
        <authorList>
            <person name="Corre E."/>
            <person name="Pelletier E."/>
            <person name="Niang G."/>
            <person name="Scheremetjew M."/>
            <person name="Finn R."/>
            <person name="Kale V."/>
            <person name="Holt S."/>
            <person name="Cochrane G."/>
            <person name="Meng A."/>
            <person name="Brown T."/>
            <person name="Cohen L."/>
        </authorList>
    </citation>
    <scope>NUCLEOTIDE SEQUENCE</scope>
    <source>
        <strain evidence="2">CCMP826</strain>
    </source>
</reference>
<dbReference type="EMBL" id="HBGV01016009">
    <property type="protein sequence ID" value="CAD9509796.1"/>
    <property type="molecule type" value="Transcribed_RNA"/>
</dbReference>
<dbReference type="AlphaFoldDB" id="A0A7S2MYR7"/>
<organism evidence="2">
    <name type="scientific">Helicotheca tamesis</name>
    <dbReference type="NCBI Taxonomy" id="374047"/>
    <lineage>
        <taxon>Eukaryota</taxon>
        <taxon>Sar</taxon>
        <taxon>Stramenopiles</taxon>
        <taxon>Ochrophyta</taxon>
        <taxon>Bacillariophyta</taxon>
        <taxon>Mediophyceae</taxon>
        <taxon>Lithodesmiophycidae</taxon>
        <taxon>Lithodesmiales</taxon>
        <taxon>Lithodesmiaceae</taxon>
        <taxon>Helicotheca</taxon>
    </lineage>
</organism>
<name>A0A7S2MYR7_9STRA</name>
<feature type="region of interest" description="Disordered" evidence="1">
    <location>
        <begin position="1"/>
        <end position="127"/>
    </location>
</feature>
<feature type="compositionally biased region" description="Polar residues" evidence="1">
    <location>
        <begin position="90"/>
        <end position="103"/>
    </location>
</feature>